<dbReference type="InterPro" id="IPR014087">
    <property type="entry name" value="Carboxybiuret_hydro_AtzE"/>
</dbReference>
<dbReference type="Gene3D" id="3.90.1300.10">
    <property type="entry name" value="Amidase signature (AS) domain"/>
    <property type="match status" value="1"/>
</dbReference>
<dbReference type="EMBL" id="JAQQDH010000008">
    <property type="protein sequence ID" value="MFM0446682.1"/>
    <property type="molecule type" value="Genomic_DNA"/>
</dbReference>
<accession>A0ABW9C7C9</accession>
<proteinExistence type="predicted"/>
<evidence type="ECO:0000313" key="3">
    <source>
        <dbReference type="Proteomes" id="UP001629288"/>
    </source>
</evidence>
<dbReference type="SUPFAM" id="SSF75304">
    <property type="entry name" value="Amidase signature (AS) enzymes"/>
    <property type="match status" value="1"/>
</dbReference>
<dbReference type="InterPro" id="IPR036928">
    <property type="entry name" value="AS_sf"/>
</dbReference>
<comment type="caution">
    <text evidence="2">The sequence shown here is derived from an EMBL/GenBank/DDBJ whole genome shotgun (WGS) entry which is preliminary data.</text>
</comment>
<dbReference type="InterPro" id="IPR023631">
    <property type="entry name" value="Amidase_dom"/>
</dbReference>
<feature type="domain" description="Amidase" evidence="1">
    <location>
        <begin position="21"/>
        <end position="425"/>
    </location>
</feature>
<dbReference type="Pfam" id="PF01425">
    <property type="entry name" value="Amidase"/>
    <property type="match status" value="1"/>
</dbReference>
<evidence type="ECO:0000259" key="1">
    <source>
        <dbReference type="Pfam" id="PF01425"/>
    </source>
</evidence>
<sequence length="446" mass="46873">MTQRALEIAADVRARKRSAVDVTREALIGIERANASLNAFHHVFVDEALKQGTRIDALVAQGLDPGPLAGVPFAAKSNFAIGGHTTIAGSRARLGIPAAIRDADAIARLKRAGAVLVGTTHMDELACGATGENPHFGPVRNPHDVDRMTGGSSGGSAAAVAARCVPLALGSDTNGSIRAPAALCGVWSVKPTFGKLPRQGVLAYASSLDCIGGFANDVQDLAALYSGLDGKASDERDSRLRVGILSGYFETYASQQAWDAVLETASLIGPHELIDMSEDDMRLGCGAATIVSNVEVATAHAGLLDAAEDTVSPRLRTRLLAGALTPAAWYARALDYRRRFRASMVRLFADFDVVLAPCTPLAAPRFSDATIAFRNHELEPAKHLGMLTQPVSFAGLPVVTAPVLRDGHMPFGVQIIGAPLDEAACFAAARRIEQGLTHTSRTSIES</sequence>
<dbReference type="Proteomes" id="UP001629288">
    <property type="component" value="Unassembled WGS sequence"/>
</dbReference>
<protein>
    <submittedName>
        <fullName evidence="2">AtzE family amidohydrolase</fullName>
    </submittedName>
</protein>
<evidence type="ECO:0000313" key="2">
    <source>
        <dbReference type="EMBL" id="MFM0446682.1"/>
    </source>
</evidence>
<dbReference type="PANTHER" id="PTHR11895:SF172">
    <property type="entry name" value="GLUTAMYL-TRNA(GLN) AMIDOTRANSFERASE"/>
    <property type="match status" value="1"/>
</dbReference>
<name>A0ABW9C7C9_9BURK</name>
<dbReference type="InterPro" id="IPR000120">
    <property type="entry name" value="Amidase"/>
</dbReference>
<organism evidence="2 3">
    <name type="scientific">Paraburkholderia strydomiana</name>
    <dbReference type="NCBI Taxonomy" id="1245417"/>
    <lineage>
        <taxon>Bacteria</taxon>
        <taxon>Pseudomonadati</taxon>
        <taxon>Pseudomonadota</taxon>
        <taxon>Betaproteobacteria</taxon>
        <taxon>Burkholderiales</taxon>
        <taxon>Burkholderiaceae</taxon>
        <taxon>Paraburkholderia</taxon>
    </lineage>
</organism>
<keyword evidence="3" id="KW-1185">Reference proteome</keyword>
<dbReference type="PANTHER" id="PTHR11895">
    <property type="entry name" value="TRANSAMIDASE"/>
    <property type="match status" value="1"/>
</dbReference>
<reference evidence="2 3" key="1">
    <citation type="journal article" date="2024" name="Chem. Sci.">
        <title>Discovery of megapolipeptins by genome mining of a Burkholderiales bacteria collection.</title>
        <authorList>
            <person name="Paulo B.S."/>
            <person name="Recchia M.J.J."/>
            <person name="Lee S."/>
            <person name="Fergusson C.H."/>
            <person name="Romanowski S.B."/>
            <person name="Hernandez A."/>
            <person name="Krull N."/>
            <person name="Liu D.Y."/>
            <person name="Cavanagh H."/>
            <person name="Bos A."/>
            <person name="Gray C.A."/>
            <person name="Murphy B.T."/>
            <person name="Linington R.G."/>
            <person name="Eustaquio A.S."/>
        </authorList>
    </citation>
    <scope>NUCLEOTIDE SEQUENCE [LARGE SCALE GENOMIC DNA]</scope>
    <source>
        <strain evidence="2 3">RL17-379-BIB-C</strain>
    </source>
</reference>
<dbReference type="RefSeq" id="WP_408130672.1">
    <property type="nucleotide sequence ID" value="NZ_JAQQDH010000008.1"/>
</dbReference>
<gene>
    <name evidence="2" type="ORF">PQR00_24055</name>
</gene>
<dbReference type="NCBIfam" id="TIGR02715">
    <property type="entry name" value="amido_AtzE"/>
    <property type="match status" value="1"/>
</dbReference>